<protein>
    <submittedName>
        <fullName evidence="1">Uncharacterized protein</fullName>
    </submittedName>
</protein>
<name>A0A9P0T104_PIEBR</name>
<proteinExistence type="predicted"/>
<evidence type="ECO:0000313" key="2">
    <source>
        <dbReference type="Proteomes" id="UP001152562"/>
    </source>
</evidence>
<gene>
    <name evidence="1" type="ORF">PIBRA_LOCUS2484</name>
</gene>
<comment type="caution">
    <text evidence="1">The sequence shown here is derived from an EMBL/GenBank/DDBJ whole genome shotgun (WGS) entry which is preliminary data.</text>
</comment>
<reference evidence="1" key="1">
    <citation type="submission" date="2022-05" db="EMBL/GenBank/DDBJ databases">
        <authorList>
            <person name="Okamura Y."/>
        </authorList>
    </citation>
    <scope>NUCLEOTIDE SEQUENCE</scope>
</reference>
<evidence type="ECO:0000313" key="1">
    <source>
        <dbReference type="EMBL" id="CAH3998366.1"/>
    </source>
</evidence>
<keyword evidence="2" id="KW-1185">Reference proteome</keyword>
<sequence length="71" mass="7526">MGRTADTRTNTTPNIKTNATTSATNLRLHLCSGDRGLWRKVYPGIVGARASCPALSQVSLIAKISGNGNRI</sequence>
<accession>A0A9P0T104</accession>
<dbReference type="AlphaFoldDB" id="A0A9P0T104"/>
<organism evidence="1 2">
    <name type="scientific">Pieris brassicae</name>
    <name type="common">White butterfly</name>
    <name type="synonym">Large white butterfly</name>
    <dbReference type="NCBI Taxonomy" id="7116"/>
    <lineage>
        <taxon>Eukaryota</taxon>
        <taxon>Metazoa</taxon>
        <taxon>Ecdysozoa</taxon>
        <taxon>Arthropoda</taxon>
        <taxon>Hexapoda</taxon>
        <taxon>Insecta</taxon>
        <taxon>Pterygota</taxon>
        <taxon>Neoptera</taxon>
        <taxon>Endopterygota</taxon>
        <taxon>Lepidoptera</taxon>
        <taxon>Glossata</taxon>
        <taxon>Ditrysia</taxon>
        <taxon>Papilionoidea</taxon>
        <taxon>Pieridae</taxon>
        <taxon>Pierinae</taxon>
        <taxon>Pieris</taxon>
    </lineage>
</organism>
<dbReference type="EMBL" id="CALOZG010000003">
    <property type="protein sequence ID" value="CAH3998366.1"/>
    <property type="molecule type" value="Genomic_DNA"/>
</dbReference>
<dbReference type="Proteomes" id="UP001152562">
    <property type="component" value="Unassembled WGS sequence"/>
</dbReference>